<evidence type="ECO:0000313" key="1">
    <source>
        <dbReference type="EMBL" id="KAB6576920.1"/>
    </source>
</evidence>
<name>A0A174QEC7_PHOVU</name>
<protein>
    <submittedName>
        <fullName evidence="1">Uncharacterized protein</fullName>
    </submittedName>
</protein>
<dbReference type="Proteomes" id="UP000462922">
    <property type="component" value="Unassembled WGS sequence"/>
</dbReference>
<sequence>MKFFIDEPKTYLSVNNKGRAMNQWISTFTHVLIPDELSRDAFIEAVRAKASMLDEEFPRTKPLRVDVSRNNDIHIEVYPDKNPYNTVFIVHIYPVRGEFRFCESTNPKILEGGLK</sequence>
<accession>A0A174QEC7</accession>
<reference evidence="1 2" key="1">
    <citation type="journal article" date="2019" name="Nat. Med.">
        <title>A library of human gut bacterial isolates paired with longitudinal multiomics data enables mechanistic microbiome research.</title>
        <authorList>
            <person name="Poyet M."/>
            <person name="Groussin M."/>
            <person name="Gibbons S.M."/>
            <person name="Avila-Pacheco J."/>
            <person name="Jiang X."/>
            <person name="Kearney S.M."/>
            <person name="Perrotta A.R."/>
            <person name="Berdy B."/>
            <person name="Zhao S."/>
            <person name="Lieberman T.D."/>
            <person name="Swanson P.K."/>
            <person name="Smith M."/>
            <person name="Roesemann S."/>
            <person name="Alexander J.E."/>
            <person name="Rich S.A."/>
            <person name="Livny J."/>
            <person name="Vlamakis H."/>
            <person name="Clish C."/>
            <person name="Bullock K."/>
            <person name="Deik A."/>
            <person name="Scott J."/>
            <person name="Pierce K.A."/>
            <person name="Xavier R.J."/>
            <person name="Alm E.J."/>
        </authorList>
    </citation>
    <scope>NUCLEOTIDE SEQUENCE [LARGE SCALE GENOMIC DNA]</scope>
    <source>
        <strain evidence="1 2">BIOML-A110</strain>
    </source>
</reference>
<proteinExistence type="predicted"/>
<gene>
    <name evidence="1" type="ORF">GAY76_01190</name>
</gene>
<dbReference type="RefSeq" id="WP_038611770.1">
    <property type="nucleotide sequence ID" value="NZ_CP143952.1"/>
</dbReference>
<comment type="caution">
    <text evidence="1">The sequence shown here is derived from an EMBL/GenBank/DDBJ whole genome shotgun (WGS) entry which is preliminary data.</text>
</comment>
<dbReference type="AlphaFoldDB" id="A0A174QEC7"/>
<dbReference type="EMBL" id="WDAX01000002">
    <property type="protein sequence ID" value="KAB6576920.1"/>
    <property type="molecule type" value="Genomic_DNA"/>
</dbReference>
<evidence type="ECO:0000313" key="2">
    <source>
        <dbReference type="Proteomes" id="UP000462922"/>
    </source>
</evidence>
<organism evidence="1 2">
    <name type="scientific">Phocaeicola vulgatus</name>
    <name type="common">Bacteroides vulgatus</name>
    <dbReference type="NCBI Taxonomy" id="821"/>
    <lineage>
        <taxon>Bacteria</taxon>
        <taxon>Pseudomonadati</taxon>
        <taxon>Bacteroidota</taxon>
        <taxon>Bacteroidia</taxon>
        <taxon>Bacteroidales</taxon>
        <taxon>Bacteroidaceae</taxon>
        <taxon>Phocaeicola</taxon>
    </lineage>
</organism>